<keyword evidence="4" id="KW-0378">Hydrolase</keyword>
<name>A0A0G4IVQ5_PLABS</name>
<dbReference type="SUPFAM" id="SSF69065">
    <property type="entry name" value="RNase III domain-like"/>
    <property type="match status" value="2"/>
</dbReference>
<dbReference type="Gene3D" id="3.30.160.20">
    <property type="match status" value="1"/>
</dbReference>
<dbReference type="SMART" id="SM00358">
    <property type="entry name" value="DSRM"/>
    <property type="match status" value="1"/>
</dbReference>
<proteinExistence type="inferred from homology"/>
<dbReference type="OrthoDB" id="67027at2759"/>
<evidence type="ECO:0000259" key="8">
    <source>
        <dbReference type="PROSITE" id="PS50142"/>
    </source>
</evidence>
<dbReference type="GO" id="GO:0005634">
    <property type="term" value="C:nucleus"/>
    <property type="evidence" value="ECO:0007669"/>
    <property type="project" value="TreeGrafter"/>
</dbReference>
<protein>
    <submittedName>
        <fullName evidence="9">Uncharacterized protein</fullName>
    </submittedName>
</protein>
<dbReference type="AlphaFoldDB" id="A0A0G4IVQ5"/>
<dbReference type="Gene3D" id="1.10.1520.10">
    <property type="entry name" value="Ribonuclease III domain"/>
    <property type="match status" value="2"/>
</dbReference>
<dbReference type="GO" id="GO:0010468">
    <property type="term" value="P:regulation of gene expression"/>
    <property type="evidence" value="ECO:0007669"/>
    <property type="project" value="TreeGrafter"/>
</dbReference>
<dbReference type="Proteomes" id="UP000039324">
    <property type="component" value="Unassembled WGS sequence"/>
</dbReference>
<keyword evidence="2" id="KW-0540">Nuclease</keyword>
<dbReference type="SMART" id="SM00535">
    <property type="entry name" value="RIBOc"/>
    <property type="match status" value="2"/>
</dbReference>
<dbReference type="CDD" id="cd10845">
    <property type="entry name" value="DSRM_RNAse_III_family"/>
    <property type="match status" value="1"/>
</dbReference>
<dbReference type="STRING" id="37360.A0A0G4IVQ5"/>
<dbReference type="InterPro" id="IPR014720">
    <property type="entry name" value="dsRBD_dom"/>
</dbReference>
<accession>A0A0G4IVQ5</accession>
<dbReference type="Pfam" id="PF00035">
    <property type="entry name" value="dsrm"/>
    <property type="match status" value="1"/>
</dbReference>
<dbReference type="HAMAP" id="MF_00104">
    <property type="entry name" value="RNase_III"/>
    <property type="match status" value="1"/>
</dbReference>
<organism evidence="9 10">
    <name type="scientific">Plasmodiophora brassicae</name>
    <name type="common">Clubroot disease agent</name>
    <dbReference type="NCBI Taxonomy" id="37360"/>
    <lineage>
        <taxon>Eukaryota</taxon>
        <taxon>Sar</taxon>
        <taxon>Rhizaria</taxon>
        <taxon>Endomyxa</taxon>
        <taxon>Phytomyxea</taxon>
        <taxon>Plasmodiophorida</taxon>
        <taxon>Plasmodiophoridae</taxon>
        <taxon>Plasmodiophora</taxon>
    </lineage>
</organism>
<evidence type="ECO:0000256" key="3">
    <source>
        <dbReference type="ARBA" id="ARBA00022759"/>
    </source>
</evidence>
<dbReference type="GO" id="GO:0003725">
    <property type="term" value="F:double-stranded RNA binding"/>
    <property type="evidence" value="ECO:0007669"/>
    <property type="project" value="TreeGrafter"/>
</dbReference>
<evidence type="ECO:0000256" key="5">
    <source>
        <dbReference type="ARBA" id="ARBA00022884"/>
    </source>
</evidence>
<gene>
    <name evidence="9" type="ORF">PBRA_001228</name>
</gene>
<dbReference type="EMBL" id="CDSF01000090">
    <property type="protein sequence ID" value="CEO99322.1"/>
    <property type="molecule type" value="Genomic_DNA"/>
</dbReference>
<dbReference type="PANTHER" id="PTHR11207">
    <property type="entry name" value="RIBONUCLEASE III"/>
    <property type="match status" value="1"/>
</dbReference>
<feature type="domain" description="RNase III" evidence="8">
    <location>
        <begin position="497"/>
        <end position="598"/>
    </location>
</feature>
<evidence type="ECO:0000256" key="6">
    <source>
        <dbReference type="PROSITE-ProRule" id="PRU00266"/>
    </source>
</evidence>
<keyword evidence="3" id="KW-0255">Endonuclease</keyword>
<dbReference type="PROSITE" id="PS50142">
    <property type="entry name" value="RNASE_3_2"/>
    <property type="match status" value="2"/>
</dbReference>
<evidence type="ECO:0000256" key="1">
    <source>
        <dbReference type="ARBA" id="ARBA00010183"/>
    </source>
</evidence>
<comment type="similarity">
    <text evidence="1">Belongs to the ribonuclease III family.</text>
</comment>
<keyword evidence="5 6" id="KW-0694">RNA-binding</keyword>
<feature type="domain" description="RNase III" evidence="8">
    <location>
        <begin position="338"/>
        <end position="439"/>
    </location>
</feature>
<feature type="non-terminal residue" evidence="9">
    <location>
        <position position="1"/>
    </location>
</feature>
<dbReference type="InterPro" id="IPR000999">
    <property type="entry name" value="RNase_III_dom"/>
</dbReference>
<sequence length="707" mass="79372">LQLRSVALQAMSSAYHCRLIASRNAAPIAPTTVCVDDCAYTFDGVAVCVPARAPLPERVRIRFASVDQVAVFTRSPAFDAWDMVHCTKVQQITDWMYSKLLGMGLDDVAPMCRIVPSMKTGRDFALFPLFVNGHRYLSPEQVERALRFDQRPPTLLARLSALLNIMAFEEASLMLAGTIVHCTQTSNFYRVDAICSDLTVANLTFLKNVANTRQVVAKHCHTSSGEDVLQAPRFLVPELCHDMRVKADVMNYAFAFLHLVPHLRHLCRVEALLHTLKIGSSYTESFRRALIHRSVKLSSCYVRLHNYSELRQRCDFVWDTSGPVSFEWSRFVDEPVSTEDPNSNPQGLEFYRQSFLGSAVLGLVVNSHLFALFSHDDEGELSIKRSRLLTFKQFIRWAKDLDLNRAILSSSPGFLDILPDSVAASAVTTVFGCVFSCIGLAECRRMLSMLLFSGSELEQNAWNAARIDERTVTADLQPLSPSRRQQLAELKEKLSIEFLQDHLLDQALGGWHQQRLELLGDSVLQLIVSQLLIDGFPELEERTLTLVRSGLVKNEHLHRIALDHGLLEYLVRKANSDQIKLIADAVEAIIGAVYLGSNLARCRSFICQHIFKDIDDILDQDDIDLLCPKNQLQQHFQALTRESNAAPVYDVVERTGPDHDVSFKVHVLFKNELIGEGSGSSKRQAEKRAAMSALNRIRAHVPVNTTS</sequence>
<dbReference type="PROSITE" id="PS50137">
    <property type="entry name" value="DS_RBD"/>
    <property type="match status" value="1"/>
</dbReference>
<evidence type="ECO:0000256" key="2">
    <source>
        <dbReference type="ARBA" id="ARBA00022722"/>
    </source>
</evidence>
<keyword evidence="10" id="KW-1185">Reference proteome</keyword>
<dbReference type="Pfam" id="PF00636">
    <property type="entry name" value="Ribonuclease_3"/>
    <property type="match status" value="2"/>
</dbReference>
<evidence type="ECO:0000256" key="4">
    <source>
        <dbReference type="ARBA" id="ARBA00022801"/>
    </source>
</evidence>
<evidence type="ECO:0000259" key="7">
    <source>
        <dbReference type="PROSITE" id="PS50137"/>
    </source>
</evidence>
<dbReference type="InterPro" id="IPR036389">
    <property type="entry name" value="RNase_III_sf"/>
</dbReference>
<dbReference type="CDD" id="cd00593">
    <property type="entry name" value="RIBOc"/>
    <property type="match status" value="2"/>
</dbReference>
<dbReference type="SUPFAM" id="SSF54768">
    <property type="entry name" value="dsRNA-binding domain-like"/>
    <property type="match status" value="1"/>
</dbReference>
<reference evidence="9 10" key="1">
    <citation type="submission" date="2015-02" db="EMBL/GenBank/DDBJ databases">
        <authorList>
            <person name="Chooi Y.-H."/>
        </authorList>
    </citation>
    <scope>NUCLEOTIDE SEQUENCE [LARGE SCALE GENOMIC DNA]</scope>
    <source>
        <strain evidence="9">E3</strain>
    </source>
</reference>
<evidence type="ECO:0000313" key="10">
    <source>
        <dbReference type="Proteomes" id="UP000039324"/>
    </source>
</evidence>
<feature type="domain" description="DRBM" evidence="7">
    <location>
        <begin position="627"/>
        <end position="699"/>
    </location>
</feature>
<dbReference type="GO" id="GO:0006364">
    <property type="term" value="P:rRNA processing"/>
    <property type="evidence" value="ECO:0007669"/>
    <property type="project" value="InterPro"/>
</dbReference>
<dbReference type="InterPro" id="IPR011907">
    <property type="entry name" value="RNase_III"/>
</dbReference>
<dbReference type="GO" id="GO:0004525">
    <property type="term" value="F:ribonuclease III activity"/>
    <property type="evidence" value="ECO:0007669"/>
    <property type="project" value="InterPro"/>
</dbReference>
<dbReference type="PANTHER" id="PTHR11207:SF0">
    <property type="entry name" value="RIBONUCLEASE 3"/>
    <property type="match status" value="1"/>
</dbReference>
<evidence type="ECO:0000313" key="9">
    <source>
        <dbReference type="EMBL" id="CEO99322.1"/>
    </source>
</evidence>